<dbReference type="AlphaFoldDB" id="A0A074Z2L0"/>
<evidence type="ECO:0000313" key="2">
    <source>
        <dbReference type="Proteomes" id="UP000054324"/>
    </source>
</evidence>
<dbReference type="KEGG" id="ovi:T265_15463"/>
<organism evidence="1 2">
    <name type="scientific">Opisthorchis viverrini</name>
    <name type="common">Southeast Asian liver fluke</name>
    <dbReference type="NCBI Taxonomy" id="6198"/>
    <lineage>
        <taxon>Eukaryota</taxon>
        <taxon>Metazoa</taxon>
        <taxon>Spiralia</taxon>
        <taxon>Lophotrochozoa</taxon>
        <taxon>Platyhelminthes</taxon>
        <taxon>Trematoda</taxon>
        <taxon>Digenea</taxon>
        <taxon>Opisthorchiida</taxon>
        <taxon>Opisthorchiata</taxon>
        <taxon>Opisthorchiidae</taxon>
        <taxon>Opisthorchis</taxon>
    </lineage>
</organism>
<protein>
    <submittedName>
        <fullName evidence="1">Uncharacterized protein</fullName>
    </submittedName>
</protein>
<proteinExistence type="predicted"/>
<dbReference type="EMBL" id="KL597145">
    <property type="protein sequence ID" value="KER19742.1"/>
    <property type="molecule type" value="Genomic_DNA"/>
</dbReference>
<keyword evidence="2" id="KW-1185">Reference proteome</keyword>
<reference evidence="1 2" key="1">
    <citation type="submission" date="2013-11" db="EMBL/GenBank/DDBJ databases">
        <title>Opisthorchis viverrini - life in the bile duct.</title>
        <authorList>
            <person name="Young N.D."/>
            <person name="Nagarajan N."/>
            <person name="Lin S.J."/>
            <person name="Korhonen P.K."/>
            <person name="Jex A.R."/>
            <person name="Hall R.S."/>
            <person name="Safavi-Hemami H."/>
            <person name="Kaewkong W."/>
            <person name="Bertrand D."/>
            <person name="Gao S."/>
            <person name="Seet Q."/>
            <person name="Wongkham S."/>
            <person name="Teh B.T."/>
            <person name="Wongkham C."/>
            <person name="Intapan P.M."/>
            <person name="Maleewong W."/>
            <person name="Yang X."/>
            <person name="Hu M."/>
            <person name="Wang Z."/>
            <person name="Hofmann A."/>
            <person name="Sternberg P.W."/>
            <person name="Tan P."/>
            <person name="Wang J."/>
            <person name="Gasser R.B."/>
        </authorList>
    </citation>
    <scope>NUCLEOTIDE SEQUENCE [LARGE SCALE GENOMIC DNA]</scope>
</reference>
<sequence>EQVSRRLTELAAVRFPTVLGANDSLLGCKTTLRYRIRHKTPSYDQILVKKTQTSAFNYPHQLHHQDAPSFNSSYQAADKVDNKTERANTTGVQQDSLSNIIWGGLDFLTSWFPHWRLGVQNDSATKRSPVMCAFCGKVSTAQTFYHLLNGSMTDFQTVLESTTLSELLKLFAVKLSYIFQEQKFRSPTHAQPLPTKVSLIFNYETPAEAAG</sequence>
<dbReference type="RefSeq" id="XP_009176515.1">
    <property type="nucleotide sequence ID" value="XM_009178251.1"/>
</dbReference>
<dbReference type="CTD" id="20329628"/>
<accession>A0A074Z2L0</accession>
<name>A0A074Z2L0_OPIVI</name>
<dbReference type="Proteomes" id="UP000054324">
    <property type="component" value="Unassembled WGS sequence"/>
</dbReference>
<dbReference type="GeneID" id="20329628"/>
<feature type="non-terminal residue" evidence="1">
    <location>
        <position position="211"/>
    </location>
</feature>
<evidence type="ECO:0000313" key="1">
    <source>
        <dbReference type="EMBL" id="KER19742.1"/>
    </source>
</evidence>
<gene>
    <name evidence="1" type="ORF">T265_15463</name>
</gene>
<feature type="non-terminal residue" evidence="1">
    <location>
        <position position="1"/>
    </location>
</feature>